<dbReference type="AlphaFoldDB" id="A0AAD3TYW7"/>
<comment type="caution">
    <text evidence="11">The sequence shown here is derived from an EMBL/GenBank/DDBJ whole genome shotgun (WGS) entry which is preliminary data.</text>
</comment>
<dbReference type="InterPro" id="IPR007269">
    <property type="entry name" value="ICMT_MeTrfase"/>
</dbReference>
<evidence type="ECO:0000256" key="5">
    <source>
        <dbReference type="ARBA" id="ARBA00022679"/>
    </source>
</evidence>
<sequence length="291" mass="31774">MSAPTISGPLSGEQICSFRERGRETFKVNGARPLTDDDDVVAGHGMEMVYKAKGSLPNTPLGASVISASLGALLGIGLFAAAAPLWHLTGVDGAGWARPQLGIYLAAMGLFHLLEFWTTAGWNYHKLSIDAFLLNNGAQYHYAHAAGLAEYFLSSYFWPGKFKSSFASAPALCIFACLMLLGQAFRALAMVQAGHSFSHIVKRVKLNDHVLVTHGVYAIVRHPSYVGFFYWAVGTQLLLSNIVSTLAFVIVLGRFFGSRIKDEEVWLRNFFGEAYTKYAQKVSSGLPWLAK</sequence>
<dbReference type="EC" id="2.1.1.100" evidence="3 10"/>
<evidence type="ECO:0000256" key="9">
    <source>
        <dbReference type="ARBA" id="ARBA00023136"/>
    </source>
</evidence>
<evidence type="ECO:0000256" key="8">
    <source>
        <dbReference type="ARBA" id="ARBA00022989"/>
    </source>
</evidence>
<keyword evidence="5" id="KW-0808">Transferase</keyword>
<dbReference type="InterPro" id="IPR025770">
    <property type="entry name" value="PPMT_MeTrfase"/>
</dbReference>
<name>A0AAD3TYW7_9TREE</name>
<gene>
    <name evidence="11" type="primary">STE14</name>
    <name evidence="11" type="ORF">CspeluHIS016_0700890</name>
</gene>
<keyword evidence="9 10" id="KW-0472">Membrane</keyword>
<comment type="subcellular location">
    <subcellularLocation>
        <location evidence="10">Endoplasmic reticulum membrane</location>
        <topology evidence="10">Multi-pass membrane protein</topology>
    </subcellularLocation>
    <subcellularLocation>
        <location evidence="1">Membrane</location>
        <topology evidence="1">Multi-pass membrane protein</topology>
    </subcellularLocation>
</comment>
<dbReference type="GO" id="GO:0005789">
    <property type="term" value="C:endoplasmic reticulum membrane"/>
    <property type="evidence" value="ECO:0007669"/>
    <property type="project" value="UniProtKB-SubCell"/>
</dbReference>
<protein>
    <recommendedName>
        <fullName evidence="3 10">Protein-S-isoprenylcysteine O-methyltransferase</fullName>
        <ecNumber evidence="3 10">2.1.1.100</ecNumber>
    </recommendedName>
</protein>
<reference evidence="11" key="2">
    <citation type="submission" date="2023-06" db="EMBL/GenBank/DDBJ databases">
        <authorList>
            <person name="Kobayashi Y."/>
            <person name="Kayamori A."/>
            <person name="Aoki K."/>
            <person name="Shiwa Y."/>
            <person name="Fujita N."/>
            <person name="Sugita T."/>
            <person name="Iwasaki W."/>
            <person name="Tanaka N."/>
            <person name="Takashima M."/>
        </authorList>
    </citation>
    <scope>NUCLEOTIDE SEQUENCE</scope>
    <source>
        <strain evidence="11">HIS016</strain>
    </source>
</reference>
<dbReference type="Gene3D" id="1.20.120.1630">
    <property type="match status" value="1"/>
</dbReference>
<proteinExistence type="inferred from homology"/>
<feature type="transmembrane region" description="Helical" evidence="10">
    <location>
        <begin position="101"/>
        <end position="120"/>
    </location>
</feature>
<dbReference type="GO" id="GO:0004671">
    <property type="term" value="F:protein C-terminal S-isoprenylcysteine carboxyl O-methyltransferase activity"/>
    <property type="evidence" value="ECO:0007669"/>
    <property type="project" value="UniProtKB-EC"/>
</dbReference>
<dbReference type="PANTHER" id="PTHR12714">
    <property type="entry name" value="PROTEIN-S ISOPRENYLCYSTEINE O-METHYLTRANSFERASE"/>
    <property type="match status" value="1"/>
</dbReference>
<keyword evidence="10" id="KW-0256">Endoplasmic reticulum</keyword>
<keyword evidence="7 10" id="KW-0812">Transmembrane</keyword>
<keyword evidence="6 10" id="KW-0949">S-adenosyl-L-methionine</keyword>
<dbReference type="PROSITE" id="PS51564">
    <property type="entry name" value="SAM_ICMT"/>
    <property type="match status" value="1"/>
</dbReference>
<reference evidence="11" key="1">
    <citation type="journal article" date="2023" name="BMC Genomics">
        <title>Chromosome-level genome assemblies of Cutaneotrichosporon spp. (Trichosporonales, Basidiomycota) reveal imbalanced evolution between nucleotide sequences and chromosome synteny.</title>
        <authorList>
            <person name="Kobayashi Y."/>
            <person name="Kayamori A."/>
            <person name="Aoki K."/>
            <person name="Shiwa Y."/>
            <person name="Matsutani M."/>
            <person name="Fujita N."/>
            <person name="Sugita T."/>
            <person name="Iwasaki W."/>
            <person name="Tanaka N."/>
            <person name="Takashima M."/>
        </authorList>
    </citation>
    <scope>NUCLEOTIDE SEQUENCE</scope>
    <source>
        <strain evidence="11">HIS016</strain>
    </source>
</reference>
<dbReference type="EMBL" id="BTCM01000007">
    <property type="protein sequence ID" value="GMK59074.1"/>
    <property type="molecule type" value="Genomic_DNA"/>
</dbReference>
<keyword evidence="8 10" id="KW-1133">Transmembrane helix</keyword>
<accession>A0AAD3TYW7</accession>
<organism evidence="11 12">
    <name type="scientific">Cutaneotrichosporon spelunceum</name>
    <dbReference type="NCBI Taxonomy" id="1672016"/>
    <lineage>
        <taxon>Eukaryota</taxon>
        <taxon>Fungi</taxon>
        <taxon>Dikarya</taxon>
        <taxon>Basidiomycota</taxon>
        <taxon>Agaricomycotina</taxon>
        <taxon>Tremellomycetes</taxon>
        <taxon>Trichosporonales</taxon>
        <taxon>Trichosporonaceae</taxon>
        <taxon>Cutaneotrichosporon</taxon>
    </lineage>
</organism>
<dbReference type="GO" id="GO:0032259">
    <property type="term" value="P:methylation"/>
    <property type="evidence" value="ECO:0007669"/>
    <property type="project" value="UniProtKB-KW"/>
</dbReference>
<evidence type="ECO:0000256" key="3">
    <source>
        <dbReference type="ARBA" id="ARBA00012151"/>
    </source>
</evidence>
<dbReference type="PANTHER" id="PTHR12714:SF9">
    <property type="entry name" value="PROTEIN-S-ISOPRENYLCYSTEINE O-METHYLTRANSFERASE"/>
    <property type="match status" value="1"/>
</dbReference>
<feature type="transmembrane region" description="Helical" evidence="10">
    <location>
        <begin position="228"/>
        <end position="252"/>
    </location>
</feature>
<comment type="similarity">
    <text evidence="2 10">Belongs to the class VI-like SAM-binding methyltransferase superfamily. Isoprenylcysteine carboxyl methyltransferase family.</text>
</comment>
<keyword evidence="4 10" id="KW-0489">Methyltransferase</keyword>
<evidence type="ECO:0000256" key="7">
    <source>
        <dbReference type="ARBA" id="ARBA00022692"/>
    </source>
</evidence>
<keyword evidence="12" id="KW-1185">Reference proteome</keyword>
<dbReference type="Pfam" id="PF04140">
    <property type="entry name" value="ICMT"/>
    <property type="match status" value="1"/>
</dbReference>
<evidence type="ECO:0000313" key="11">
    <source>
        <dbReference type="EMBL" id="GMK59074.1"/>
    </source>
</evidence>
<dbReference type="Proteomes" id="UP001222932">
    <property type="component" value="Unassembled WGS sequence"/>
</dbReference>
<evidence type="ECO:0000256" key="4">
    <source>
        <dbReference type="ARBA" id="ARBA00022603"/>
    </source>
</evidence>
<evidence type="ECO:0000256" key="2">
    <source>
        <dbReference type="ARBA" id="ARBA00009140"/>
    </source>
</evidence>
<comment type="catalytic activity">
    <reaction evidence="10">
        <text>[protein]-C-terminal S-[(2E,6E)-farnesyl]-L-cysteine + S-adenosyl-L-methionine = [protein]-C-terminal S-[(2E,6E)-farnesyl]-L-cysteine methyl ester + S-adenosyl-L-homocysteine</text>
        <dbReference type="Rhea" id="RHEA:21672"/>
        <dbReference type="Rhea" id="RHEA-COMP:12125"/>
        <dbReference type="Rhea" id="RHEA-COMP:12126"/>
        <dbReference type="ChEBI" id="CHEBI:57856"/>
        <dbReference type="ChEBI" id="CHEBI:59789"/>
        <dbReference type="ChEBI" id="CHEBI:90510"/>
        <dbReference type="ChEBI" id="CHEBI:90511"/>
        <dbReference type="EC" id="2.1.1.100"/>
    </reaction>
</comment>
<feature type="transmembrane region" description="Helical" evidence="10">
    <location>
        <begin position="165"/>
        <end position="185"/>
    </location>
</feature>
<evidence type="ECO:0000313" key="12">
    <source>
        <dbReference type="Proteomes" id="UP001222932"/>
    </source>
</evidence>
<evidence type="ECO:0000256" key="10">
    <source>
        <dbReference type="RuleBase" id="RU362022"/>
    </source>
</evidence>
<evidence type="ECO:0000256" key="6">
    <source>
        <dbReference type="ARBA" id="ARBA00022691"/>
    </source>
</evidence>
<evidence type="ECO:0000256" key="1">
    <source>
        <dbReference type="ARBA" id="ARBA00004141"/>
    </source>
</evidence>
<feature type="transmembrane region" description="Helical" evidence="10">
    <location>
        <begin position="65"/>
        <end position="89"/>
    </location>
</feature>